<dbReference type="GO" id="GO:0005524">
    <property type="term" value="F:ATP binding"/>
    <property type="evidence" value="ECO:0007669"/>
    <property type="project" value="UniProtKB-KW"/>
</dbReference>
<dbReference type="EMBL" id="AYKF01000099">
    <property type="protein sequence ID" value="ROO26693.1"/>
    <property type="molecule type" value="Genomic_DNA"/>
</dbReference>
<dbReference type="GO" id="GO:0016887">
    <property type="term" value="F:ATP hydrolysis activity"/>
    <property type="evidence" value="ECO:0007669"/>
    <property type="project" value="InterPro"/>
</dbReference>
<gene>
    <name evidence="8" type="ORF">SAHL_12265</name>
</gene>
<comment type="caution">
    <text evidence="8">The sequence shown here is derived from an EMBL/GenBank/DDBJ whole genome shotgun (WGS) entry which is preliminary data.</text>
</comment>
<evidence type="ECO:0000313" key="8">
    <source>
        <dbReference type="EMBL" id="ROO26693.1"/>
    </source>
</evidence>
<dbReference type="NCBIfam" id="TIGR01189">
    <property type="entry name" value="ccmA"/>
    <property type="match status" value="1"/>
</dbReference>
<reference evidence="8 9" key="1">
    <citation type="submission" date="2013-10" db="EMBL/GenBank/DDBJ databases">
        <title>Salinisphaera halophila YIM 95161 Genome Sequencing.</title>
        <authorList>
            <person name="Lai Q."/>
            <person name="Li C."/>
            <person name="Shao Z."/>
        </authorList>
    </citation>
    <scope>NUCLEOTIDE SEQUENCE [LARGE SCALE GENOMIC DNA]</scope>
    <source>
        <strain evidence="8 9">YIM 95161</strain>
    </source>
</reference>
<dbReference type="PANTHER" id="PTHR43499">
    <property type="entry name" value="ABC TRANSPORTER I FAMILY MEMBER 1"/>
    <property type="match status" value="1"/>
</dbReference>
<sequence length="209" mass="22768">MPRLEIDNLSCGRGEKALFARLDLTLCEGEVARVLGENGSGKTTLLRTVAGLYRPLEGTIRWQEPAGADGEPATLHERLCFISHDNALNGALTPVENLDLLMRVAGRPASEVQIRSILADLGLKRIAHRSCERLSAGQRRRVSLARLWLTDAPLWLLDEPASALDVDARAVLCDRIAAHVRGGGLALFTTHERLDLPAVTLREVTLPAC</sequence>
<dbReference type="InterPro" id="IPR003593">
    <property type="entry name" value="AAA+_ATPase"/>
</dbReference>
<dbReference type="RefSeq" id="WP_123591698.1">
    <property type="nucleotide sequence ID" value="NZ_AYKF01000099.1"/>
</dbReference>
<dbReference type="NCBIfam" id="NF010061">
    <property type="entry name" value="PRK13538.1"/>
    <property type="match status" value="1"/>
</dbReference>
<keyword evidence="6" id="KW-0472">Membrane</keyword>
<evidence type="ECO:0000313" key="9">
    <source>
        <dbReference type="Proteomes" id="UP000285123"/>
    </source>
</evidence>
<dbReference type="PANTHER" id="PTHR43499:SF1">
    <property type="entry name" value="ABC TRANSPORTER I FAMILY MEMBER 1"/>
    <property type="match status" value="1"/>
</dbReference>
<evidence type="ECO:0000256" key="4">
    <source>
        <dbReference type="ARBA" id="ARBA00022840"/>
    </source>
</evidence>
<dbReference type="PROSITE" id="PS50893">
    <property type="entry name" value="ABC_TRANSPORTER_2"/>
    <property type="match status" value="1"/>
</dbReference>
<dbReference type="Pfam" id="PF00005">
    <property type="entry name" value="ABC_tran"/>
    <property type="match status" value="1"/>
</dbReference>
<evidence type="ECO:0000256" key="2">
    <source>
        <dbReference type="ARBA" id="ARBA00022741"/>
    </source>
</evidence>
<dbReference type="Gene3D" id="3.40.50.300">
    <property type="entry name" value="P-loop containing nucleotide triphosphate hydrolases"/>
    <property type="match status" value="1"/>
</dbReference>
<dbReference type="SUPFAM" id="SSF52540">
    <property type="entry name" value="P-loop containing nucleoside triphosphate hydrolases"/>
    <property type="match status" value="1"/>
</dbReference>
<accession>A0A423PM65</accession>
<keyword evidence="4" id="KW-0067">ATP-binding</keyword>
<evidence type="ECO:0000256" key="3">
    <source>
        <dbReference type="ARBA" id="ARBA00022748"/>
    </source>
</evidence>
<dbReference type="OrthoDB" id="9800654at2"/>
<keyword evidence="2" id="KW-0547">Nucleotide-binding</keyword>
<evidence type="ECO:0000256" key="6">
    <source>
        <dbReference type="ARBA" id="ARBA00023136"/>
    </source>
</evidence>
<dbReference type="AlphaFoldDB" id="A0A423PM65"/>
<dbReference type="InterPro" id="IPR005895">
    <property type="entry name" value="ABC_transptr_haem_export_CcmA"/>
</dbReference>
<dbReference type="SMART" id="SM00382">
    <property type="entry name" value="AAA"/>
    <property type="match status" value="1"/>
</dbReference>
<dbReference type="Proteomes" id="UP000285123">
    <property type="component" value="Unassembled WGS sequence"/>
</dbReference>
<name>A0A423PM65_9GAMM</name>
<evidence type="ECO:0000256" key="5">
    <source>
        <dbReference type="ARBA" id="ARBA00022967"/>
    </source>
</evidence>
<evidence type="ECO:0000259" key="7">
    <source>
        <dbReference type="PROSITE" id="PS50893"/>
    </source>
</evidence>
<evidence type="ECO:0000256" key="1">
    <source>
        <dbReference type="ARBA" id="ARBA00022448"/>
    </source>
</evidence>
<dbReference type="InterPro" id="IPR027417">
    <property type="entry name" value="P-loop_NTPase"/>
</dbReference>
<proteinExistence type="predicted"/>
<protein>
    <submittedName>
        <fullName evidence="8">Transcriptional regulator</fullName>
    </submittedName>
</protein>
<feature type="domain" description="ABC transporter" evidence="7">
    <location>
        <begin position="4"/>
        <end position="206"/>
    </location>
</feature>
<dbReference type="InterPro" id="IPR017871">
    <property type="entry name" value="ABC_transporter-like_CS"/>
</dbReference>
<keyword evidence="3" id="KW-0201">Cytochrome c-type biogenesis</keyword>
<dbReference type="GO" id="GO:0017004">
    <property type="term" value="P:cytochrome complex assembly"/>
    <property type="evidence" value="ECO:0007669"/>
    <property type="project" value="UniProtKB-KW"/>
</dbReference>
<keyword evidence="1" id="KW-0813">Transport</keyword>
<keyword evidence="5" id="KW-1278">Translocase</keyword>
<dbReference type="InterPro" id="IPR003439">
    <property type="entry name" value="ABC_transporter-like_ATP-bd"/>
</dbReference>
<organism evidence="8 9">
    <name type="scientific">Salinisphaera orenii YIM 95161</name>
    <dbReference type="NCBI Taxonomy" id="1051139"/>
    <lineage>
        <taxon>Bacteria</taxon>
        <taxon>Pseudomonadati</taxon>
        <taxon>Pseudomonadota</taxon>
        <taxon>Gammaproteobacteria</taxon>
        <taxon>Salinisphaerales</taxon>
        <taxon>Salinisphaeraceae</taxon>
        <taxon>Salinisphaera</taxon>
    </lineage>
</organism>
<dbReference type="GO" id="GO:0022857">
    <property type="term" value="F:transmembrane transporter activity"/>
    <property type="evidence" value="ECO:0007669"/>
    <property type="project" value="InterPro"/>
</dbReference>
<dbReference type="PROSITE" id="PS00211">
    <property type="entry name" value="ABC_TRANSPORTER_1"/>
    <property type="match status" value="1"/>
</dbReference>